<dbReference type="GO" id="GO:0022900">
    <property type="term" value="P:electron transport chain"/>
    <property type="evidence" value="ECO:0007669"/>
    <property type="project" value="UniProtKB-UniRule"/>
</dbReference>
<comment type="similarity">
    <text evidence="8">Belongs to the NqrDE/RnfAE family.</text>
</comment>
<comment type="caution">
    <text evidence="9">The sequence shown here is derived from an EMBL/GenBank/DDBJ whole genome shotgun (WGS) entry which is preliminary data.</text>
</comment>
<dbReference type="NCBIfam" id="TIGR01948">
    <property type="entry name" value="rnfE"/>
    <property type="match status" value="1"/>
</dbReference>
<dbReference type="EC" id="7.-.-.-" evidence="8"/>
<evidence type="ECO:0000313" key="9">
    <source>
        <dbReference type="EMBL" id="TZE82252.1"/>
    </source>
</evidence>
<dbReference type="RefSeq" id="WP_149545011.1">
    <property type="nucleotide sequence ID" value="NZ_VTPS01000007.1"/>
</dbReference>
<accession>A0A5D8QCJ4</accession>
<comment type="subcellular location">
    <subcellularLocation>
        <location evidence="8">Cell membrane</location>
        <topology evidence="8">Multi-pass membrane protein</topology>
    </subcellularLocation>
    <subcellularLocation>
        <location evidence="1">Endomembrane system</location>
        <topology evidence="1">Multi-pass membrane protein</topology>
    </subcellularLocation>
</comment>
<dbReference type="InterPro" id="IPR003667">
    <property type="entry name" value="NqrDE/RnfAE"/>
</dbReference>
<keyword evidence="5 8" id="KW-0249">Electron transport</keyword>
<name>A0A5D8QCJ4_9THEO</name>
<keyword evidence="7 8" id="KW-0472">Membrane</keyword>
<dbReference type="Proteomes" id="UP000322976">
    <property type="component" value="Unassembled WGS sequence"/>
</dbReference>
<feature type="transmembrane region" description="Helical" evidence="8">
    <location>
        <begin position="167"/>
        <end position="192"/>
    </location>
</feature>
<feature type="transmembrane region" description="Helical" evidence="8">
    <location>
        <begin position="126"/>
        <end position="147"/>
    </location>
</feature>
<evidence type="ECO:0000256" key="6">
    <source>
        <dbReference type="ARBA" id="ARBA00022989"/>
    </source>
</evidence>
<evidence type="ECO:0000256" key="7">
    <source>
        <dbReference type="ARBA" id="ARBA00023136"/>
    </source>
</evidence>
<feature type="transmembrane region" description="Helical" evidence="8">
    <location>
        <begin position="97"/>
        <end position="114"/>
    </location>
</feature>
<protein>
    <recommendedName>
        <fullName evidence="8">Ion-translocating oxidoreductase complex subunit E</fullName>
        <ecNumber evidence="8">7.-.-.-</ecNumber>
    </recommendedName>
    <alternativeName>
        <fullName evidence="8">Rnf electron transport complex subunit E</fullName>
    </alternativeName>
</protein>
<dbReference type="HAMAP" id="MF_00478">
    <property type="entry name" value="RsxE_RnfE"/>
    <property type="match status" value="1"/>
</dbReference>
<organism evidence="9 10">
    <name type="scientific">Calorimonas adulescens</name>
    <dbReference type="NCBI Taxonomy" id="2606906"/>
    <lineage>
        <taxon>Bacteria</taxon>
        <taxon>Bacillati</taxon>
        <taxon>Bacillota</taxon>
        <taxon>Clostridia</taxon>
        <taxon>Thermoanaerobacterales</taxon>
        <taxon>Thermoanaerobacteraceae</taxon>
        <taxon>Calorimonas</taxon>
    </lineage>
</organism>
<dbReference type="PIRSF" id="PIRSF006102">
    <property type="entry name" value="NQR_DE"/>
    <property type="match status" value="1"/>
</dbReference>
<comment type="function">
    <text evidence="8">Part of a membrane-bound complex that couples electron transfer with translocation of ions across the membrane.</text>
</comment>
<reference evidence="9 10" key="1">
    <citation type="submission" date="2019-08" db="EMBL/GenBank/DDBJ databases">
        <title>Calorimonas adulescens gen. nov., sp. nov., an anaerobic thermophilic bacterium from Sakhalin hot spring.</title>
        <authorList>
            <person name="Khomyakova M.A."/>
            <person name="Merkel A.Y."/>
            <person name="Novikov A."/>
            <person name="Bonch-Osmolovskaya E.A."/>
            <person name="Slobodkin A.I."/>
        </authorList>
    </citation>
    <scope>NUCLEOTIDE SEQUENCE [LARGE SCALE GENOMIC DNA]</scope>
    <source>
        <strain evidence="9 10">A05MB</strain>
    </source>
</reference>
<keyword evidence="10" id="KW-1185">Reference proteome</keyword>
<dbReference type="GO" id="GO:0012505">
    <property type="term" value="C:endomembrane system"/>
    <property type="evidence" value="ECO:0007669"/>
    <property type="project" value="UniProtKB-SubCell"/>
</dbReference>
<evidence type="ECO:0000256" key="5">
    <source>
        <dbReference type="ARBA" id="ARBA00022982"/>
    </source>
</evidence>
<evidence type="ECO:0000256" key="1">
    <source>
        <dbReference type="ARBA" id="ARBA00004127"/>
    </source>
</evidence>
<dbReference type="GO" id="GO:0005886">
    <property type="term" value="C:plasma membrane"/>
    <property type="evidence" value="ECO:0007669"/>
    <property type="project" value="UniProtKB-SubCell"/>
</dbReference>
<dbReference type="AlphaFoldDB" id="A0A5D8QCJ4"/>
<feature type="transmembrane region" description="Helical" evidence="8">
    <location>
        <begin position="38"/>
        <end position="58"/>
    </location>
</feature>
<dbReference type="PANTHER" id="PTHR30586:SF0">
    <property type="entry name" value="ION-TRANSLOCATING OXIDOREDUCTASE COMPLEX SUBUNIT E"/>
    <property type="match status" value="1"/>
</dbReference>
<evidence type="ECO:0000256" key="2">
    <source>
        <dbReference type="ARBA" id="ARBA00022448"/>
    </source>
</evidence>
<dbReference type="InterPro" id="IPR010968">
    <property type="entry name" value="RnfE"/>
</dbReference>
<feature type="transmembrane region" description="Helical" evidence="8">
    <location>
        <begin position="70"/>
        <end position="91"/>
    </location>
</feature>
<evidence type="ECO:0000256" key="3">
    <source>
        <dbReference type="ARBA" id="ARBA00022692"/>
    </source>
</evidence>
<keyword evidence="6 8" id="KW-1133">Transmembrane helix</keyword>
<dbReference type="EMBL" id="VTPS01000007">
    <property type="protein sequence ID" value="TZE82252.1"/>
    <property type="molecule type" value="Genomic_DNA"/>
</dbReference>
<keyword evidence="2 8" id="KW-0813">Transport</keyword>
<evidence type="ECO:0000256" key="8">
    <source>
        <dbReference type="HAMAP-Rule" id="MF_00478"/>
    </source>
</evidence>
<keyword evidence="8" id="KW-1003">Cell membrane</keyword>
<dbReference type="Pfam" id="PF02508">
    <property type="entry name" value="Rnf-Nqr"/>
    <property type="match status" value="1"/>
</dbReference>
<evidence type="ECO:0000313" key="10">
    <source>
        <dbReference type="Proteomes" id="UP000322976"/>
    </source>
</evidence>
<proteinExistence type="inferred from homology"/>
<comment type="subunit">
    <text evidence="8">The complex is composed of six subunits: RnfA, RnfB, RnfC, RnfD, RnfE and RnfG.</text>
</comment>
<gene>
    <name evidence="8" type="primary">rnfE</name>
    <name evidence="9" type="ORF">FWJ32_05705</name>
</gene>
<evidence type="ECO:0000256" key="4">
    <source>
        <dbReference type="ARBA" id="ARBA00022967"/>
    </source>
</evidence>
<dbReference type="PANTHER" id="PTHR30586">
    <property type="entry name" value="ELECTRON TRANSPORT COMPLEX PROTEIN RNFE"/>
    <property type="match status" value="1"/>
</dbReference>
<dbReference type="NCBIfam" id="NF009070">
    <property type="entry name" value="PRK12405.1"/>
    <property type="match status" value="1"/>
</dbReference>
<keyword evidence="4 8" id="KW-1278">Translocase</keyword>
<sequence>MGYLVDLTRGLWRENPTFRMVVGLCPTLAVTNAVANGIAMGLATTFVLIGSCVIISALRKITPDKIRMPIFVISIATFTTIVSMLMNAYFLSLYNVLKLYISLIVVNCIIMARAEGFASKNPVINTFFDSLGMGLGFTFALVIISGVREVLGNGTFLGIQVMPATFQPVLLMVLPPGAFLTLGLVIGFFNMITELLAKRREAKERGTIDADKSAANIG</sequence>
<keyword evidence="3 8" id="KW-0812">Transmembrane</keyword>